<organism evidence="1 2">
    <name type="scientific">Ganoderma sinense ZZ0214-1</name>
    <dbReference type="NCBI Taxonomy" id="1077348"/>
    <lineage>
        <taxon>Eukaryota</taxon>
        <taxon>Fungi</taxon>
        <taxon>Dikarya</taxon>
        <taxon>Basidiomycota</taxon>
        <taxon>Agaricomycotina</taxon>
        <taxon>Agaricomycetes</taxon>
        <taxon>Polyporales</taxon>
        <taxon>Polyporaceae</taxon>
        <taxon>Ganoderma</taxon>
    </lineage>
</organism>
<evidence type="ECO:0000313" key="1">
    <source>
        <dbReference type="EMBL" id="PIL31874.1"/>
    </source>
</evidence>
<reference evidence="1 2" key="1">
    <citation type="journal article" date="2015" name="Sci. Rep.">
        <title>Chromosome-level genome map provides insights into diverse defense mechanisms in the medicinal fungus Ganoderma sinense.</title>
        <authorList>
            <person name="Zhu Y."/>
            <person name="Xu J."/>
            <person name="Sun C."/>
            <person name="Zhou S."/>
            <person name="Xu H."/>
            <person name="Nelson D.R."/>
            <person name="Qian J."/>
            <person name="Song J."/>
            <person name="Luo H."/>
            <person name="Xiang L."/>
            <person name="Li Y."/>
            <person name="Xu Z."/>
            <person name="Ji A."/>
            <person name="Wang L."/>
            <person name="Lu S."/>
            <person name="Hayward A."/>
            <person name="Sun W."/>
            <person name="Li X."/>
            <person name="Schwartz D.C."/>
            <person name="Wang Y."/>
            <person name="Chen S."/>
        </authorList>
    </citation>
    <scope>NUCLEOTIDE SEQUENCE [LARGE SCALE GENOMIC DNA]</scope>
    <source>
        <strain evidence="1 2">ZZ0214-1</strain>
    </source>
</reference>
<protein>
    <submittedName>
        <fullName evidence="1">Uncharacterized protein</fullName>
    </submittedName>
</protein>
<dbReference type="Proteomes" id="UP000230002">
    <property type="component" value="Unassembled WGS sequence"/>
</dbReference>
<proteinExistence type="predicted"/>
<evidence type="ECO:0000313" key="2">
    <source>
        <dbReference type="Proteomes" id="UP000230002"/>
    </source>
</evidence>
<dbReference type="EMBL" id="AYKW01000012">
    <property type="protein sequence ID" value="PIL31874.1"/>
    <property type="molecule type" value="Genomic_DNA"/>
</dbReference>
<gene>
    <name evidence="1" type="ORF">GSI_06578</name>
</gene>
<name>A0A2G8SDM0_9APHY</name>
<keyword evidence="2" id="KW-1185">Reference proteome</keyword>
<dbReference type="AlphaFoldDB" id="A0A2G8SDM0"/>
<accession>A0A2G8SDM0</accession>
<sequence>MFADNMDILTVARWRAMCRINYAHGTSSLRRTLTNRLRAFVPSPHAFVDLVTSHGGIFGGEVALSFFLRLDSYRPSFVEIYSSNYNYEKLCEAILDDPSISARIKTHSFFTNTHSHAIHRLVASSLNIHLSNGLSILVHQSYTCSPFAPMSRTPSTALSNFVSRYSFGCSHPGLTLARRALLADKVTPSFTPYDSATFERLLSHNFSISVSPSAWPEYRRVFEDGSLWTPEVCWREKFLCPNQGRFFGDKGSLVGYFDPLGGDKGRCVKGQLAPFGPMLIWRIMTTFECGDGCEYLDEVLDQGVTYIPVLFRSDPVGELRDSILDRRTGTASLYRFTSTACLDRYIRRGQFVTM</sequence>
<comment type="caution">
    <text evidence="1">The sequence shown here is derived from an EMBL/GenBank/DDBJ whole genome shotgun (WGS) entry which is preliminary data.</text>
</comment>